<name>E8LYT6_9VIBR</name>
<feature type="transmembrane region" description="Helical" evidence="4">
    <location>
        <begin position="558"/>
        <end position="574"/>
    </location>
</feature>
<gene>
    <name evidence="6" type="ORF">VIBR0546_06572</name>
</gene>
<dbReference type="PANTHER" id="PTHR30224">
    <property type="entry name" value="ELECTRON TRANSPORT PROTEIN"/>
    <property type="match status" value="1"/>
</dbReference>
<evidence type="ECO:0000256" key="1">
    <source>
        <dbReference type="ARBA" id="ARBA00004236"/>
    </source>
</evidence>
<organism evidence="6 7">
    <name type="scientific">Vibrio brasiliensis LMG 20546</name>
    <dbReference type="NCBI Taxonomy" id="945543"/>
    <lineage>
        <taxon>Bacteria</taxon>
        <taxon>Pseudomonadati</taxon>
        <taxon>Pseudomonadota</taxon>
        <taxon>Gammaproteobacteria</taxon>
        <taxon>Vibrionales</taxon>
        <taxon>Vibrionaceae</taxon>
        <taxon>Vibrio</taxon>
        <taxon>Vibrio oreintalis group</taxon>
    </lineage>
</organism>
<dbReference type="GO" id="GO:0003677">
    <property type="term" value="F:DNA binding"/>
    <property type="evidence" value="ECO:0007669"/>
    <property type="project" value="InterPro"/>
</dbReference>
<dbReference type="GO" id="GO:0005886">
    <property type="term" value="C:plasma membrane"/>
    <property type="evidence" value="ECO:0007669"/>
    <property type="project" value="UniProtKB-SubCell"/>
</dbReference>
<feature type="transmembrane region" description="Helical" evidence="4">
    <location>
        <begin position="420"/>
        <end position="438"/>
    </location>
</feature>
<feature type="transmembrane region" description="Helical" evidence="4">
    <location>
        <begin position="594"/>
        <end position="612"/>
    </location>
</feature>
<evidence type="ECO:0000256" key="3">
    <source>
        <dbReference type="ARBA" id="ARBA00023136"/>
    </source>
</evidence>
<dbReference type="RefSeq" id="WP_006881008.1">
    <property type="nucleotide sequence ID" value="NZ_AEVS01000094.1"/>
</dbReference>
<dbReference type="eggNOG" id="COG3901">
    <property type="taxonomic scope" value="Bacteria"/>
</dbReference>
<dbReference type="GO" id="GO:0010181">
    <property type="term" value="F:FMN binding"/>
    <property type="evidence" value="ECO:0007669"/>
    <property type="project" value="InterPro"/>
</dbReference>
<dbReference type="SUPFAM" id="SSF54862">
    <property type="entry name" value="4Fe-4S ferredoxins"/>
    <property type="match status" value="1"/>
</dbReference>
<comment type="caution">
    <text evidence="6">The sequence shown here is derived from an EMBL/GenBank/DDBJ whole genome shotgun (WGS) entry which is preliminary data.</text>
</comment>
<dbReference type="Proteomes" id="UP000004371">
    <property type="component" value="Unassembled WGS sequence"/>
</dbReference>
<dbReference type="InterPro" id="IPR052378">
    <property type="entry name" value="NosR_regulator"/>
</dbReference>
<evidence type="ECO:0000313" key="6">
    <source>
        <dbReference type="EMBL" id="EGA64137.1"/>
    </source>
</evidence>
<dbReference type="InterPro" id="IPR017896">
    <property type="entry name" value="4Fe4S_Fe-S-bd"/>
</dbReference>
<dbReference type="GO" id="GO:0045893">
    <property type="term" value="P:positive regulation of DNA-templated transcription"/>
    <property type="evidence" value="ECO:0007669"/>
    <property type="project" value="InterPro"/>
</dbReference>
<comment type="subcellular location">
    <subcellularLocation>
        <location evidence="1">Cell membrane</location>
    </subcellularLocation>
</comment>
<dbReference type="Pfam" id="PF12801">
    <property type="entry name" value="Fer4_5"/>
    <property type="match status" value="2"/>
</dbReference>
<keyword evidence="3 4" id="KW-0472">Membrane</keyword>
<keyword evidence="4" id="KW-0812">Transmembrane</keyword>
<feature type="transmembrane region" description="Helical" evidence="4">
    <location>
        <begin position="481"/>
        <end position="507"/>
    </location>
</feature>
<dbReference type="OrthoDB" id="9806398at2"/>
<sequence length="715" mass="81097">MNVTTLSPAPIKLLRYCASIVIKTILLTLLVCAPTSQIAAQVTDIPPDIADLFPRATRIGPQQDSPAVIAVYQLDQLLGYTFQTDDITRFPGFSGDSINLLIGISTQGELKGIKVLNHHEPIFLHGMGEQPMLDFIDQYIGHSIKERFLIGDKKTSSSSEITQFDGITRATVSVLVIHDTIIASALKVARNKLEGFTPTTPFVIKQDYFSELTFEQLVEQGFISRWTITAQQLSQLPDEALFAAEQYIQENNSFVDFYIVPLSIPIVGINLLGEKEFSRLNENLKSGEHAIMMLNQGSYSFIGEDFVPQTVPTRIKVEQDQLPIELKDIDFYSFHAPYFAQSIASYDDIQVFSIKAQSGFDLHRPFNFQLELPYAVNHLSRKSITFEQAFSLPAQIFEKIAIDDSDTQQPLWMKIWSDKLLDISLLSIYLCLIITIFIKQKTLTANSKNFHYIRFSCLLITLLFIGFYLQGQLSVTNIYTLLLSLVNGFKIEFFLLDPVIFILWSLVFVTLFLWGRGIFCGWLCPFGAMQELMGLLAQKLRIRQIRTLAPYHPYLTKLKYLVLMLLISVAFYSLELAESLAEVEPFKTSITLYFVREIPFTIYAVVLLLVSLKIHKVYCRYLCPLGAGLAILGKFPLFKLIERKQLCGNPCQLCRSKKCHIDAINIDGSINYQECIQCLECVVTIQNPDICVISKYQKNRRKKAQVNAISIQGCR</sequence>
<reference evidence="6 7" key="1">
    <citation type="journal article" date="2012" name="Int. J. Syst. Evol. Microbiol.">
        <title>Vibrio caribbeanicus sp. nov., isolated from the marine sponge Scleritoderma cyanea.</title>
        <authorList>
            <person name="Hoffmann M."/>
            <person name="Monday S.R."/>
            <person name="Allard M.W."/>
            <person name="Strain E.A."/>
            <person name="Whittaker P."/>
            <person name="Naum M."/>
            <person name="McCarthy P.J."/>
            <person name="Lopez J.V."/>
            <person name="Fischer M."/>
            <person name="Brown E.W."/>
        </authorList>
    </citation>
    <scope>NUCLEOTIDE SEQUENCE [LARGE SCALE GENOMIC DNA]</scope>
    <source>
        <strain evidence="6 7">LMG 20546</strain>
    </source>
</reference>
<keyword evidence="7" id="KW-1185">Reference proteome</keyword>
<accession>E8LYT6</accession>
<dbReference type="AlphaFoldDB" id="E8LYT6"/>
<dbReference type="PANTHER" id="PTHR30224:SF4">
    <property type="entry name" value="ELECTRON TRANSPORT PROTEIN YCCM-RELATED"/>
    <property type="match status" value="1"/>
</dbReference>
<dbReference type="SMART" id="SM00900">
    <property type="entry name" value="FMN_bind"/>
    <property type="match status" value="1"/>
</dbReference>
<dbReference type="InterPro" id="IPR011399">
    <property type="entry name" value="NosR"/>
</dbReference>
<dbReference type="STRING" id="945543.VIBR0546_06572"/>
<evidence type="ECO:0000256" key="2">
    <source>
        <dbReference type="ARBA" id="ARBA00022475"/>
    </source>
</evidence>
<dbReference type="eggNOG" id="COG0348">
    <property type="taxonomic scope" value="Bacteria"/>
</dbReference>
<protein>
    <submittedName>
        <fullName evidence="6">FMN-binding domain-containing protein</fullName>
    </submittedName>
</protein>
<dbReference type="Pfam" id="PF04205">
    <property type="entry name" value="FMN_bind"/>
    <property type="match status" value="1"/>
</dbReference>
<dbReference type="PIRSF" id="PIRSF036354">
    <property type="entry name" value="NosR"/>
    <property type="match status" value="1"/>
</dbReference>
<evidence type="ECO:0000313" key="7">
    <source>
        <dbReference type="Proteomes" id="UP000004371"/>
    </source>
</evidence>
<proteinExistence type="predicted"/>
<feature type="domain" description="FMN-binding" evidence="5">
    <location>
        <begin position="92"/>
        <end position="188"/>
    </location>
</feature>
<dbReference type="EMBL" id="AEVS01000094">
    <property type="protein sequence ID" value="EGA64137.1"/>
    <property type="molecule type" value="Genomic_DNA"/>
</dbReference>
<evidence type="ECO:0000256" key="4">
    <source>
        <dbReference type="SAM" id="Phobius"/>
    </source>
</evidence>
<keyword evidence="2" id="KW-1003">Cell membrane</keyword>
<keyword evidence="4" id="KW-1133">Transmembrane helix</keyword>
<feature type="transmembrane region" description="Helical" evidence="4">
    <location>
        <begin position="450"/>
        <end position="469"/>
    </location>
</feature>
<evidence type="ECO:0000259" key="5">
    <source>
        <dbReference type="SMART" id="SM00900"/>
    </source>
</evidence>
<dbReference type="InterPro" id="IPR007329">
    <property type="entry name" value="FMN-bd"/>
</dbReference>